<proteinExistence type="inferred from homology"/>
<dbReference type="PANTHER" id="PTHR11527">
    <property type="entry name" value="HEAT-SHOCK PROTEIN 20 FAMILY MEMBER"/>
    <property type="match status" value="1"/>
</dbReference>
<feature type="compositionally biased region" description="Basic and acidic residues" evidence="4">
    <location>
        <begin position="40"/>
        <end position="52"/>
    </location>
</feature>
<dbReference type="AlphaFoldDB" id="A0AAE1UVF0"/>
<evidence type="ECO:0000256" key="3">
    <source>
        <dbReference type="RuleBase" id="RU003616"/>
    </source>
</evidence>
<organism evidence="6 7">
    <name type="scientific">Anisodus tanguticus</name>
    <dbReference type="NCBI Taxonomy" id="243964"/>
    <lineage>
        <taxon>Eukaryota</taxon>
        <taxon>Viridiplantae</taxon>
        <taxon>Streptophyta</taxon>
        <taxon>Embryophyta</taxon>
        <taxon>Tracheophyta</taxon>
        <taxon>Spermatophyta</taxon>
        <taxon>Magnoliopsida</taxon>
        <taxon>eudicotyledons</taxon>
        <taxon>Gunneridae</taxon>
        <taxon>Pentapetalae</taxon>
        <taxon>asterids</taxon>
        <taxon>lamiids</taxon>
        <taxon>Solanales</taxon>
        <taxon>Solanaceae</taxon>
        <taxon>Solanoideae</taxon>
        <taxon>Hyoscyameae</taxon>
        <taxon>Anisodus</taxon>
    </lineage>
</organism>
<evidence type="ECO:0000256" key="1">
    <source>
        <dbReference type="ARBA" id="ARBA00023016"/>
    </source>
</evidence>
<keyword evidence="1" id="KW-0346">Stress response</keyword>
<evidence type="ECO:0000313" key="6">
    <source>
        <dbReference type="EMBL" id="KAK4341021.1"/>
    </source>
</evidence>
<gene>
    <name evidence="6" type="ORF">RND71_039522</name>
</gene>
<dbReference type="SUPFAM" id="SSF49764">
    <property type="entry name" value="HSP20-like chaperones"/>
    <property type="match status" value="1"/>
</dbReference>
<name>A0AAE1UVF0_9SOLA</name>
<sequence length="335" mass="36776">MGSIPSSLLSESTFLDPFSVGINTLRTRKQGGESISGKSGLERDATGARDNSRCARIEERRDKDRGGREQGVENESYGKFWRQFRLPENADVDTLKPKLENGVLTISFAKLSPDRTKGHKVVDIDTNELEGKDSSAYVLAPNSIFYRPIIGCPQNHNFSCQGSRGFRCWVAVETAGDNPSAETHPTNDSKVPTEIIPEDVLLRYFGSVDIASLLASPIGIHRDRVSADTQAFTEASSAVVVEPLLGAEREVLAGAGADEVVAIVAAEREREIAGNYEDIELVPIIIHYHKSEEAGKDCDSSEEEQSGKPVSSEYGSEELEVYKKQMKLYMNEMIS</sequence>
<evidence type="ECO:0000313" key="7">
    <source>
        <dbReference type="Proteomes" id="UP001291623"/>
    </source>
</evidence>
<feature type="region of interest" description="Disordered" evidence="4">
    <location>
        <begin position="28"/>
        <end position="52"/>
    </location>
</feature>
<evidence type="ECO:0000259" key="5">
    <source>
        <dbReference type="PROSITE" id="PS01031"/>
    </source>
</evidence>
<dbReference type="Proteomes" id="UP001291623">
    <property type="component" value="Unassembled WGS sequence"/>
</dbReference>
<dbReference type="InterPro" id="IPR002068">
    <property type="entry name" value="A-crystallin/Hsp20_dom"/>
</dbReference>
<dbReference type="EMBL" id="JAVYJV010000022">
    <property type="protein sequence ID" value="KAK4341021.1"/>
    <property type="molecule type" value="Genomic_DNA"/>
</dbReference>
<dbReference type="InterPro" id="IPR008978">
    <property type="entry name" value="HSP20-like_chaperone"/>
</dbReference>
<feature type="region of interest" description="Disordered" evidence="4">
    <location>
        <begin position="293"/>
        <end position="315"/>
    </location>
</feature>
<accession>A0AAE1UVF0</accession>
<comment type="caution">
    <text evidence="6">The sequence shown here is derived from an EMBL/GenBank/DDBJ whole genome shotgun (WGS) entry which is preliminary data.</text>
</comment>
<dbReference type="Gene3D" id="2.60.40.790">
    <property type="match status" value="1"/>
</dbReference>
<protein>
    <recommendedName>
        <fullName evidence="5">SHSP domain-containing protein</fullName>
    </recommendedName>
</protein>
<dbReference type="InterPro" id="IPR031107">
    <property type="entry name" value="Small_HSP"/>
</dbReference>
<dbReference type="Pfam" id="PF00011">
    <property type="entry name" value="HSP20"/>
    <property type="match status" value="1"/>
</dbReference>
<keyword evidence="7" id="KW-1185">Reference proteome</keyword>
<feature type="domain" description="SHSP" evidence="5">
    <location>
        <begin position="1"/>
        <end position="127"/>
    </location>
</feature>
<evidence type="ECO:0000256" key="2">
    <source>
        <dbReference type="PROSITE-ProRule" id="PRU00285"/>
    </source>
</evidence>
<reference evidence="6" key="1">
    <citation type="submission" date="2023-12" db="EMBL/GenBank/DDBJ databases">
        <title>Genome assembly of Anisodus tanguticus.</title>
        <authorList>
            <person name="Wang Y.-J."/>
        </authorList>
    </citation>
    <scope>NUCLEOTIDE SEQUENCE</scope>
    <source>
        <strain evidence="6">KB-2021</strain>
        <tissue evidence="6">Leaf</tissue>
    </source>
</reference>
<evidence type="ECO:0000256" key="4">
    <source>
        <dbReference type="SAM" id="MobiDB-lite"/>
    </source>
</evidence>
<dbReference type="PROSITE" id="PS01031">
    <property type="entry name" value="SHSP"/>
    <property type="match status" value="1"/>
</dbReference>
<comment type="similarity">
    <text evidence="2 3">Belongs to the small heat shock protein (HSP20) family.</text>
</comment>